<proteinExistence type="inferred from homology"/>
<evidence type="ECO:0000256" key="1">
    <source>
        <dbReference type="ARBA" id="ARBA00001964"/>
    </source>
</evidence>
<evidence type="ECO:0000256" key="3">
    <source>
        <dbReference type="ARBA" id="ARBA00023052"/>
    </source>
</evidence>
<dbReference type="AlphaFoldDB" id="A0A178MB42"/>
<dbReference type="Proteomes" id="UP000078287">
    <property type="component" value="Unassembled WGS sequence"/>
</dbReference>
<comment type="caution">
    <text evidence="7">The sequence shown here is derived from an EMBL/GenBank/DDBJ whole genome shotgun (WGS) entry which is preliminary data.</text>
</comment>
<dbReference type="InterPro" id="IPR050771">
    <property type="entry name" value="Alpha-ketoacid_DH_E1_comp"/>
</dbReference>
<protein>
    <recommendedName>
        <fullName evidence="4">2-oxoisovalerate dehydrogenase subunit alpha</fullName>
        <ecNumber evidence="4">1.2.4.4</ecNumber>
    </recommendedName>
    <alternativeName>
        <fullName evidence="4">Branched-chain alpha-keto acid dehydrogenase E1 component alpha chain</fullName>
    </alternativeName>
</protein>
<dbReference type="PANTHER" id="PTHR43380:SF1">
    <property type="entry name" value="2-OXOISOVALERATE DEHYDROGENASE SUBUNIT ALPHA, MITOCHONDRIAL"/>
    <property type="match status" value="1"/>
</dbReference>
<dbReference type="InterPro" id="IPR001017">
    <property type="entry name" value="DH_E1"/>
</dbReference>
<keyword evidence="8" id="KW-1185">Reference proteome</keyword>
<dbReference type="EC" id="1.2.4.4" evidence="4"/>
<keyword evidence="3 4" id="KW-0786">Thiamine pyrophosphate</keyword>
<evidence type="ECO:0000256" key="2">
    <source>
        <dbReference type="ARBA" id="ARBA00023002"/>
    </source>
</evidence>
<dbReference type="EMBL" id="LWQS01000049">
    <property type="protein sequence ID" value="OAN45972.1"/>
    <property type="molecule type" value="Genomic_DNA"/>
</dbReference>
<evidence type="ECO:0000259" key="6">
    <source>
        <dbReference type="Pfam" id="PF00676"/>
    </source>
</evidence>
<evidence type="ECO:0000256" key="5">
    <source>
        <dbReference type="SAM" id="MobiDB-lite"/>
    </source>
</evidence>
<evidence type="ECO:0000313" key="7">
    <source>
        <dbReference type="EMBL" id="OAN45972.1"/>
    </source>
</evidence>
<dbReference type="GO" id="GO:0009083">
    <property type="term" value="P:branched-chain amino acid catabolic process"/>
    <property type="evidence" value="ECO:0007669"/>
    <property type="project" value="TreeGrafter"/>
</dbReference>
<dbReference type="Pfam" id="PF00676">
    <property type="entry name" value="E1_dh"/>
    <property type="match status" value="1"/>
</dbReference>
<name>A0A178MB42_9CHLR</name>
<dbReference type="GO" id="GO:0003863">
    <property type="term" value="F:branched-chain 2-oxo acid dehydrogenase activity"/>
    <property type="evidence" value="ECO:0007669"/>
    <property type="project" value="UniProtKB-EC"/>
</dbReference>
<comment type="cofactor">
    <cofactor evidence="1 4">
        <name>thiamine diphosphate</name>
        <dbReference type="ChEBI" id="CHEBI:58937"/>
    </cofactor>
</comment>
<evidence type="ECO:0000313" key="8">
    <source>
        <dbReference type="Proteomes" id="UP000078287"/>
    </source>
</evidence>
<comment type="function">
    <text evidence="4">The branched-chain alpha-keto dehydrogenase complex catalyzes the overall conversion of alpha-keto acids to acyl-CoA and CO(2). It contains multiple copies of three enzymatic components: branched-chain alpha-keto acid decarboxylase (E1), lipoamide acyltransferase (E2) and lipoamide dehydrogenase (E3).</text>
</comment>
<feature type="compositionally biased region" description="Basic and acidic residues" evidence="5">
    <location>
        <begin position="314"/>
        <end position="323"/>
    </location>
</feature>
<dbReference type="RefSeq" id="WP_066786555.1">
    <property type="nucleotide sequence ID" value="NZ_LWQS01000049.1"/>
</dbReference>
<dbReference type="PANTHER" id="PTHR43380">
    <property type="entry name" value="2-OXOISOVALERATE DEHYDROGENASE SUBUNIT ALPHA, MITOCHONDRIAL"/>
    <property type="match status" value="1"/>
</dbReference>
<reference evidence="7 8" key="1">
    <citation type="submission" date="2016-04" db="EMBL/GenBank/DDBJ databases">
        <title>Chloroflexus islandicus sp. nov., a thermophilic filamentous anoxygenic phototrophic bacterium from geyser Strokkur (Iceland).</title>
        <authorList>
            <person name="Gaisin V.A."/>
            <person name="Kalashnikov A.M."/>
            <person name="Sukhacheva M.V."/>
            <person name="Grouzdev D.S."/>
            <person name="Ivanov T.M."/>
            <person name="Kuznetsov B."/>
            <person name="Gorlenko V.M."/>
        </authorList>
    </citation>
    <scope>NUCLEOTIDE SEQUENCE [LARGE SCALE GENOMIC DNA]</scope>
    <source>
        <strain evidence="8">isl-2</strain>
    </source>
</reference>
<gene>
    <name evidence="7" type="ORF">A6A03_01555</name>
</gene>
<dbReference type="Gene3D" id="3.40.50.970">
    <property type="match status" value="1"/>
</dbReference>
<comment type="similarity">
    <text evidence="4">Belongs to the BCKDHA family.</text>
</comment>
<feature type="domain" description="Dehydrogenase E1 component" evidence="6">
    <location>
        <begin position="28"/>
        <end position="328"/>
    </location>
</feature>
<evidence type="ECO:0000256" key="4">
    <source>
        <dbReference type="RuleBase" id="RU365014"/>
    </source>
</evidence>
<dbReference type="FunFam" id="3.40.50.970:FF:000032">
    <property type="entry name" value="2-oxoisovalerate dehydrogenase subunit alpha"/>
    <property type="match status" value="1"/>
</dbReference>
<keyword evidence="2 4" id="KW-0560">Oxidoreductase</keyword>
<dbReference type="CDD" id="cd02000">
    <property type="entry name" value="TPP_E1_PDC_ADC_BCADC"/>
    <property type="match status" value="1"/>
</dbReference>
<accession>A0A178MB42</accession>
<sequence>MTVSINEVSASPGFGHDLPPHTLRDMLRYMMLARALDERMWVLNRAGKAPFVISCQGHEAAQVGAAFALSRGKDFVLPYYRGLATVLVMGMTPTEVMLGLFARATDPSSGGRQMPAHYGSRRLKIVTQSSPVGTQIAHAAGIGLAEKIKRGDAVAWVSFGEGTTSQGDFHEALNLAAVHRLPVIFQCENNEYAISVHQRQQMAVASVADRGPAYGMPGISVDGTDVLAVYEVTRRAVERARRGDGPTLIEARVVRMTAHSSDDNDRTYRPPHEIALVRHQDPIVRFVAQLREHGILSEAEEQEMRAEVAATVDRATEEAERAPMPEPETLYDHVYAPVRPRR</sequence>
<feature type="region of interest" description="Disordered" evidence="5">
    <location>
        <begin position="312"/>
        <end position="342"/>
    </location>
</feature>
<dbReference type="SUPFAM" id="SSF52518">
    <property type="entry name" value="Thiamin diphosphate-binding fold (THDP-binding)"/>
    <property type="match status" value="1"/>
</dbReference>
<dbReference type="InterPro" id="IPR029061">
    <property type="entry name" value="THDP-binding"/>
</dbReference>
<organism evidence="7 8">
    <name type="scientific">Chloroflexus islandicus</name>
    <dbReference type="NCBI Taxonomy" id="1707952"/>
    <lineage>
        <taxon>Bacteria</taxon>
        <taxon>Bacillati</taxon>
        <taxon>Chloroflexota</taxon>
        <taxon>Chloroflexia</taxon>
        <taxon>Chloroflexales</taxon>
        <taxon>Chloroflexineae</taxon>
        <taxon>Chloroflexaceae</taxon>
        <taxon>Chloroflexus</taxon>
    </lineage>
</organism>
<dbReference type="STRING" id="1707952.A6A03_01555"/>
<dbReference type="OrthoDB" id="9766715at2"/>
<comment type="catalytic activity">
    <reaction evidence="4">
        <text>N(6)-[(R)-lipoyl]-L-lysyl-[protein] + 3-methyl-2-oxobutanoate + H(+) = N(6)-[(R)-S(8)-2-methylpropanoyldihydrolipoyl]-L-lysyl-[protein] + CO2</text>
        <dbReference type="Rhea" id="RHEA:13457"/>
        <dbReference type="Rhea" id="RHEA-COMP:10474"/>
        <dbReference type="Rhea" id="RHEA-COMP:10497"/>
        <dbReference type="ChEBI" id="CHEBI:11851"/>
        <dbReference type="ChEBI" id="CHEBI:15378"/>
        <dbReference type="ChEBI" id="CHEBI:16526"/>
        <dbReference type="ChEBI" id="CHEBI:83099"/>
        <dbReference type="ChEBI" id="CHEBI:83142"/>
        <dbReference type="EC" id="1.2.4.4"/>
    </reaction>
</comment>